<reference evidence="1 2" key="1">
    <citation type="journal article" date="2015" name="PeerJ">
        <title>First genomic representation of candidate bacterial phylum KSB3 points to enhanced environmental sensing as a trigger of wastewater bulking.</title>
        <authorList>
            <person name="Sekiguchi Y."/>
            <person name="Ohashi A."/>
            <person name="Parks D.H."/>
            <person name="Yamauchi T."/>
            <person name="Tyson G.W."/>
            <person name="Hugenholtz P."/>
        </authorList>
    </citation>
    <scope>NUCLEOTIDE SEQUENCE [LARGE SCALE GENOMIC DNA]</scope>
</reference>
<name>A0A0S6VQU5_9BACT</name>
<keyword evidence="2" id="KW-1185">Reference proteome</keyword>
<dbReference type="SUPFAM" id="SSF52949">
    <property type="entry name" value="Macro domain-like"/>
    <property type="match status" value="1"/>
</dbReference>
<dbReference type="EMBL" id="DF820455">
    <property type="protein sequence ID" value="GAK49488.1"/>
    <property type="molecule type" value="Genomic_DNA"/>
</dbReference>
<dbReference type="Gene3D" id="3.40.220.10">
    <property type="entry name" value="Leucine Aminopeptidase, subunit E, domain 1"/>
    <property type="match status" value="1"/>
</dbReference>
<proteinExistence type="predicted"/>
<dbReference type="Proteomes" id="UP000030700">
    <property type="component" value="Unassembled WGS sequence"/>
</dbReference>
<sequence length="100" mass="11439">MKLIEQTKQWVARKQMAVLKSFGKMAQNSQFSISFCDTHIEIVRAFEKFFHDCVPVEILHGNILNLSCDALVSLANSFGDMGGGLIKRLMTFMEDLRRKK</sequence>
<dbReference type="InterPro" id="IPR043472">
    <property type="entry name" value="Macro_dom-like"/>
</dbReference>
<protein>
    <submittedName>
        <fullName evidence="1">Predicted phosphatase homologous to the C-terminal domain of histone macroH2A1</fullName>
    </submittedName>
</protein>
<dbReference type="AlphaFoldDB" id="A0A0S6VQU5"/>
<evidence type="ECO:0000313" key="2">
    <source>
        <dbReference type="Proteomes" id="UP000030700"/>
    </source>
</evidence>
<dbReference type="STRING" id="1499966.U14_00710"/>
<gene>
    <name evidence="1" type="ORF">U14_00710</name>
</gene>
<evidence type="ECO:0000313" key="1">
    <source>
        <dbReference type="EMBL" id="GAK49488.1"/>
    </source>
</evidence>
<dbReference type="HOGENOM" id="CLU_2300185_0_0_0"/>
<organism evidence="1 2">
    <name type="scientific">Candidatus Moduliflexus flocculans</name>
    <dbReference type="NCBI Taxonomy" id="1499966"/>
    <lineage>
        <taxon>Bacteria</taxon>
        <taxon>Candidatus Moduliflexota</taxon>
        <taxon>Candidatus Moduliflexia</taxon>
        <taxon>Candidatus Moduliflexales</taxon>
        <taxon>Candidatus Moduliflexaceae</taxon>
    </lineage>
</organism>
<accession>A0A0S6VQU5</accession>